<dbReference type="Pfam" id="PF22379">
    <property type="entry name" value="OB_MCM10"/>
    <property type="match status" value="1"/>
</dbReference>
<protein>
    <submittedName>
        <fullName evidence="11">Required for S-phase initiation or completion (MCM10)</fullName>
    </submittedName>
</protein>
<feature type="region of interest" description="Disordered" evidence="8">
    <location>
        <begin position="1"/>
        <end position="23"/>
    </location>
</feature>
<sequence length="616" mass="70724">MNEVVDPRDEHIDTDEILTESSSDELNDLVKSFEAKYEELKRKKALKKSRNSANEHVSHQQSSSISNDHELIKSAMAQVETTPPPSPQHKTAPSSKNLVQSSYKPTIPKVPKSDVKASSFISKLYDANFASKAQSLQKIDYSERKFEFDGVQEIKSVNIEADEVEPISRMRLRKRYIEQKSVEKLVSDINELKYLQVDKLLAKVHKGNNYAEPMYTNWCFVGFVVKKSEPKQSKDKNKSKFIKLSVGNFVRSVDVLLFGEAFNQYWKISPGSLVFILNPYISKYSMGEGNGIKTGFTLHVAGNNTNSILEIGAIRDYGLCTFVKKTDYSRCSNVIDVSKSSLCDFHLDTKYRKSSRMELNGSVMMKSPQKKKAAVYLTNEGVQGNGGFIRFANENTTLYESGTAKIDLKRYHDPRILQTSEKKRKMNDERANQLLERRLSKLSQNSGLRALHLTKDQHKEENSAKHYEMKNRGYSHNMISKLGFDPTTTMVKSQDASYKSPTRKRREHERVRELYELSNSKSKERTLRSSTEDQKSKISKWQENIQNLKRYKDSINNSRDPFSDYSSNTKTILHLQKPAKNRVIDDTDSSSDNDDLDIEFDTEEMKQSYLNRVRQS</sequence>
<evidence type="ECO:0000256" key="2">
    <source>
        <dbReference type="ARBA" id="ARBA00009679"/>
    </source>
</evidence>
<evidence type="ECO:0000259" key="10">
    <source>
        <dbReference type="Pfam" id="PF22379"/>
    </source>
</evidence>
<name>A3LRT8_PICST</name>
<dbReference type="GO" id="GO:0043596">
    <property type="term" value="C:nuclear replication fork"/>
    <property type="evidence" value="ECO:0007669"/>
    <property type="project" value="TreeGrafter"/>
</dbReference>
<accession>A3LRT8</accession>
<keyword evidence="4" id="KW-0479">Metal-binding</keyword>
<dbReference type="Gene3D" id="2.40.50.140">
    <property type="entry name" value="Nucleic acid-binding proteins"/>
    <property type="match status" value="1"/>
</dbReference>
<dbReference type="GO" id="GO:0008270">
    <property type="term" value="F:zinc ion binding"/>
    <property type="evidence" value="ECO:0007669"/>
    <property type="project" value="UniProtKB-KW"/>
</dbReference>
<dbReference type="GO" id="GO:0003697">
    <property type="term" value="F:single-stranded DNA binding"/>
    <property type="evidence" value="ECO:0007669"/>
    <property type="project" value="InterPro"/>
</dbReference>
<feature type="compositionally biased region" description="Acidic residues" evidence="8">
    <location>
        <begin position="586"/>
        <end position="599"/>
    </location>
</feature>
<comment type="similarity">
    <text evidence="2">Belongs to the MCM10 family.</text>
</comment>
<feature type="domain" description="MCM10 OB-fold" evidence="10">
    <location>
        <begin position="168"/>
        <end position="288"/>
    </location>
</feature>
<gene>
    <name evidence="11" type="primary">DNA43</name>
    <name evidence="11" type="ORF">PICST_57882</name>
</gene>
<dbReference type="PANTHER" id="PTHR13454">
    <property type="entry name" value="PROTEIN MCM10 HOMOLOG"/>
    <property type="match status" value="1"/>
</dbReference>
<evidence type="ECO:0000256" key="4">
    <source>
        <dbReference type="ARBA" id="ARBA00022723"/>
    </source>
</evidence>
<dbReference type="InterPro" id="IPR015408">
    <property type="entry name" value="Znf_Mcm10/DnaG"/>
</dbReference>
<feature type="compositionally biased region" description="Polar residues" evidence="8">
    <location>
        <begin position="51"/>
        <end position="66"/>
    </location>
</feature>
<dbReference type="HOGENOM" id="CLU_036499_0_0_1"/>
<keyword evidence="12" id="KW-1185">Reference proteome</keyword>
<dbReference type="OrthoDB" id="273123at2759"/>
<dbReference type="AlphaFoldDB" id="A3LRT8"/>
<keyword evidence="7" id="KW-0539">Nucleus</keyword>
<dbReference type="eggNOG" id="KOG3056">
    <property type="taxonomic scope" value="Eukaryota"/>
</dbReference>
<dbReference type="InterPro" id="IPR055065">
    <property type="entry name" value="OB_MCM10"/>
</dbReference>
<keyword evidence="6" id="KW-0862">Zinc</keyword>
<feature type="compositionally biased region" description="Acidic residues" evidence="8">
    <location>
        <begin position="12"/>
        <end position="23"/>
    </location>
</feature>
<organism evidence="11 12">
    <name type="scientific">Scheffersomyces stipitis (strain ATCC 58785 / CBS 6054 / NBRC 10063 / NRRL Y-11545)</name>
    <name type="common">Yeast</name>
    <name type="synonym">Pichia stipitis</name>
    <dbReference type="NCBI Taxonomy" id="322104"/>
    <lineage>
        <taxon>Eukaryota</taxon>
        <taxon>Fungi</taxon>
        <taxon>Dikarya</taxon>
        <taxon>Ascomycota</taxon>
        <taxon>Saccharomycotina</taxon>
        <taxon>Pichiomycetes</taxon>
        <taxon>Debaryomycetaceae</taxon>
        <taxon>Scheffersomyces</taxon>
    </lineage>
</organism>
<feature type="region of interest" description="Disordered" evidence="8">
    <location>
        <begin position="578"/>
        <end position="599"/>
    </location>
</feature>
<feature type="region of interest" description="Disordered" evidence="8">
    <location>
        <begin position="490"/>
        <end position="538"/>
    </location>
</feature>
<evidence type="ECO:0000256" key="6">
    <source>
        <dbReference type="ARBA" id="ARBA00022833"/>
    </source>
</evidence>
<feature type="compositionally biased region" description="Polar residues" evidence="8">
    <location>
        <begin position="88"/>
        <end position="104"/>
    </location>
</feature>
<dbReference type="InterPro" id="IPR040184">
    <property type="entry name" value="Mcm10"/>
</dbReference>
<comment type="subcellular location">
    <subcellularLocation>
        <location evidence="1">Nucleus</location>
    </subcellularLocation>
</comment>
<evidence type="ECO:0000256" key="8">
    <source>
        <dbReference type="SAM" id="MobiDB-lite"/>
    </source>
</evidence>
<feature type="domain" description="Zinc finger Mcm10/DnaG-type" evidence="9">
    <location>
        <begin position="312"/>
        <end position="356"/>
    </location>
</feature>
<reference evidence="11 12" key="1">
    <citation type="journal article" date="2007" name="Nat. Biotechnol.">
        <title>Genome sequence of the lignocellulose-bioconverting and xylose-fermenting yeast Pichia stipitis.</title>
        <authorList>
            <person name="Jeffries T.W."/>
            <person name="Grigoriev I.V."/>
            <person name="Grimwood J."/>
            <person name="Laplaza J.M."/>
            <person name="Aerts A."/>
            <person name="Salamov A."/>
            <person name="Schmutz J."/>
            <person name="Lindquist E."/>
            <person name="Dehal P."/>
            <person name="Shapiro H."/>
            <person name="Jin Y.S."/>
            <person name="Passoth V."/>
            <person name="Richardson P.M."/>
        </authorList>
    </citation>
    <scope>NUCLEOTIDE SEQUENCE [LARGE SCALE GENOMIC DNA]</scope>
    <source>
        <strain evidence="12">ATCC 58785 / CBS 6054 / NBRC 10063 / NRRL Y-11545</strain>
    </source>
</reference>
<dbReference type="GO" id="GO:0006270">
    <property type="term" value="P:DNA replication initiation"/>
    <property type="evidence" value="ECO:0007669"/>
    <property type="project" value="InterPro"/>
</dbReference>
<feature type="region of interest" description="Disordered" evidence="8">
    <location>
        <begin position="41"/>
        <end position="105"/>
    </location>
</feature>
<keyword evidence="5" id="KW-0863">Zinc-finger</keyword>
<feature type="compositionally biased region" description="Basic and acidic residues" evidence="8">
    <location>
        <begin position="508"/>
        <end position="536"/>
    </location>
</feature>
<dbReference type="GeneID" id="4838227"/>
<proteinExistence type="inferred from homology"/>
<evidence type="ECO:0000256" key="1">
    <source>
        <dbReference type="ARBA" id="ARBA00004123"/>
    </source>
</evidence>
<dbReference type="PANTHER" id="PTHR13454:SF11">
    <property type="entry name" value="PROTEIN MCM10 HOMOLOG"/>
    <property type="match status" value="1"/>
</dbReference>
<keyword evidence="3" id="KW-0235">DNA replication</keyword>
<dbReference type="Pfam" id="PF09329">
    <property type="entry name" value="zf-primase"/>
    <property type="match status" value="1"/>
</dbReference>
<evidence type="ECO:0000256" key="3">
    <source>
        <dbReference type="ARBA" id="ARBA00022705"/>
    </source>
</evidence>
<feature type="compositionally biased region" description="Polar residues" evidence="8">
    <location>
        <begin position="490"/>
        <end position="500"/>
    </location>
</feature>
<feature type="compositionally biased region" description="Basic and acidic residues" evidence="8">
    <location>
        <begin position="1"/>
        <end position="11"/>
    </location>
</feature>
<dbReference type="GO" id="GO:0003688">
    <property type="term" value="F:DNA replication origin binding"/>
    <property type="evidence" value="ECO:0007669"/>
    <property type="project" value="TreeGrafter"/>
</dbReference>
<dbReference type="EMBL" id="CP000497">
    <property type="protein sequence ID" value="ABN65446.2"/>
    <property type="molecule type" value="Genomic_DNA"/>
</dbReference>
<dbReference type="FunCoup" id="A3LRT8">
    <property type="interactions" value="48"/>
</dbReference>
<dbReference type="STRING" id="322104.A3LRT8"/>
<evidence type="ECO:0000313" key="11">
    <source>
        <dbReference type="EMBL" id="ABN65446.2"/>
    </source>
</evidence>
<dbReference type="SUPFAM" id="SSF50249">
    <property type="entry name" value="Nucleic acid-binding proteins"/>
    <property type="match status" value="1"/>
</dbReference>
<dbReference type="OMA" id="FFDEKFQ"/>
<evidence type="ECO:0000313" key="12">
    <source>
        <dbReference type="Proteomes" id="UP000002258"/>
    </source>
</evidence>
<evidence type="ECO:0000259" key="9">
    <source>
        <dbReference type="Pfam" id="PF09329"/>
    </source>
</evidence>
<dbReference type="Proteomes" id="UP000002258">
    <property type="component" value="Chromosome 3"/>
</dbReference>
<dbReference type="RefSeq" id="XP_001383475.2">
    <property type="nucleotide sequence ID" value="XM_001383438.1"/>
</dbReference>
<dbReference type="InParanoid" id="A3LRT8"/>
<dbReference type="KEGG" id="pic:PICST_57882"/>
<evidence type="ECO:0000256" key="5">
    <source>
        <dbReference type="ARBA" id="ARBA00022771"/>
    </source>
</evidence>
<dbReference type="InterPro" id="IPR012340">
    <property type="entry name" value="NA-bd_OB-fold"/>
</dbReference>
<evidence type="ECO:0000256" key="7">
    <source>
        <dbReference type="ARBA" id="ARBA00023242"/>
    </source>
</evidence>